<gene>
    <name evidence="8" type="ORF">GCM10009107_63560</name>
</gene>
<dbReference type="InterPro" id="IPR016047">
    <property type="entry name" value="M23ase_b-sheet_dom"/>
</dbReference>
<organism evidence="8 9">
    <name type="scientific">Ideonella azotifigens</name>
    <dbReference type="NCBI Taxonomy" id="513160"/>
    <lineage>
        <taxon>Bacteria</taxon>
        <taxon>Pseudomonadati</taxon>
        <taxon>Pseudomonadota</taxon>
        <taxon>Betaproteobacteria</taxon>
        <taxon>Burkholderiales</taxon>
        <taxon>Sphaerotilaceae</taxon>
        <taxon>Ideonella</taxon>
    </lineage>
</organism>
<evidence type="ECO:0000313" key="9">
    <source>
        <dbReference type="Proteomes" id="UP001500279"/>
    </source>
</evidence>
<evidence type="ECO:0000256" key="5">
    <source>
        <dbReference type="ARBA" id="ARBA00022833"/>
    </source>
</evidence>
<keyword evidence="4" id="KW-0378">Hydrolase</keyword>
<sequence length="344" mass="36455">MQIMITHGGLARTRVVSFSRMQLSLAIAALVLVLLLASGAVYHFIFLKAAREGWPIVSQLVKLVVHDEIAQRDRFMRENLDAMAVKVGEMQARMVKLEAMGDRVTGLAGVKPDDLKVMTAPAPAPAPGPAASGAFRATPGVGGPYVPLDHPTLDQLNLALQGLESQAEQRTDLLTFAESRLFETRLRALMVPNSRPIASDVIGSGFGFRTDPFTNRPALHTGLDFAADVGTTILAAAGGVVLSTDWHPQYGHLLEIDHGNGLVTRYAHTSAILVKAGDLVKRGQPVARVGTTGRSTGPHLHFEVVVDGVPQDPAKFLAAGPAPALPALAQRTLVPTPSGPLGTH</sequence>
<evidence type="ECO:0000259" key="7">
    <source>
        <dbReference type="Pfam" id="PF01551"/>
    </source>
</evidence>
<keyword evidence="2" id="KW-0645">Protease</keyword>
<dbReference type="InterPro" id="IPR011055">
    <property type="entry name" value="Dup_hybrid_motif"/>
</dbReference>
<dbReference type="Gene3D" id="2.70.70.10">
    <property type="entry name" value="Glucose Permease (Domain IIA)"/>
    <property type="match status" value="1"/>
</dbReference>
<dbReference type="PANTHER" id="PTHR21666:SF288">
    <property type="entry name" value="CELL DIVISION PROTEIN YTFB"/>
    <property type="match status" value="1"/>
</dbReference>
<keyword evidence="3" id="KW-0479">Metal-binding</keyword>
<proteinExistence type="predicted"/>
<evidence type="ECO:0000256" key="4">
    <source>
        <dbReference type="ARBA" id="ARBA00022801"/>
    </source>
</evidence>
<dbReference type="Proteomes" id="UP001500279">
    <property type="component" value="Unassembled WGS sequence"/>
</dbReference>
<evidence type="ECO:0000256" key="1">
    <source>
        <dbReference type="ARBA" id="ARBA00001947"/>
    </source>
</evidence>
<dbReference type="PANTHER" id="PTHR21666">
    <property type="entry name" value="PEPTIDASE-RELATED"/>
    <property type="match status" value="1"/>
</dbReference>
<keyword evidence="5" id="KW-0862">Zinc</keyword>
<dbReference type="Pfam" id="PF01551">
    <property type="entry name" value="Peptidase_M23"/>
    <property type="match status" value="1"/>
</dbReference>
<comment type="caution">
    <text evidence="8">The sequence shown here is derived from an EMBL/GenBank/DDBJ whole genome shotgun (WGS) entry which is preliminary data.</text>
</comment>
<accession>A0ABN1KMN8</accession>
<evidence type="ECO:0000256" key="2">
    <source>
        <dbReference type="ARBA" id="ARBA00022670"/>
    </source>
</evidence>
<dbReference type="InterPro" id="IPR050570">
    <property type="entry name" value="Cell_wall_metabolism_enzyme"/>
</dbReference>
<dbReference type="RefSeq" id="WP_141289034.1">
    <property type="nucleotide sequence ID" value="NZ_BAAAEW010000052.1"/>
</dbReference>
<evidence type="ECO:0000313" key="8">
    <source>
        <dbReference type="EMBL" id="GAA0771186.1"/>
    </source>
</evidence>
<evidence type="ECO:0000256" key="6">
    <source>
        <dbReference type="ARBA" id="ARBA00023049"/>
    </source>
</evidence>
<feature type="domain" description="M23ase beta-sheet core" evidence="7">
    <location>
        <begin position="219"/>
        <end position="313"/>
    </location>
</feature>
<dbReference type="CDD" id="cd12797">
    <property type="entry name" value="M23_peptidase"/>
    <property type="match status" value="1"/>
</dbReference>
<evidence type="ECO:0000256" key="3">
    <source>
        <dbReference type="ARBA" id="ARBA00022723"/>
    </source>
</evidence>
<dbReference type="SUPFAM" id="SSF51261">
    <property type="entry name" value="Duplicated hybrid motif"/>
    <property type="match status" value="1"/>
</dbReference>
<protein>
    <submittedName>
        <fullName evidence="8">M23 family metallopeptidase</fullName>
    </submittedName>
</protein>
<name>A0ABN1KMN8_9BURK</name>
<keyword evidence="9" id="KW-1185">Reference proteome</keyword>
<comment type="cofactor">
    <cofactor evidence="1">
        <name>Zn(2+)</name>
        <dbReference type="ChEBI" id="CHEBI:29105"/>
    </cofactor>
</comment>
<reference evidence="8 9" key="1">
    <citation type="journal article" date="2019" name="Int. J. Syst. Evol. Microbiol.">
        <title>The Global Catalogue of Microorganisms (GCM) 10K type strain sequencing project: providing services to taxonomists for standard genome sequencing and annotation.</title>
        <authorList>
            <consortium name="The Broad Institute Genomics Platform"/>
            <consortium name="The Broad Institute Genome Sequencing Center for Infectious Disease"/>
            <person name="Wu L."/>
            <person name="Ma J."/>
        </authorList>
    </citation>
    <scope>NUCLEOTIDE SEQUENCE [LARGE SCALE GENOMIC DNA]</scope>
    <source>
        <strain evidence="8 9">JCM 15503</strain>
    </source>
</reference>
<keyword evidence="6" id="KW-0482">Metalloprotease</keyword>
<dbReference type="EMBL" id="BAAAEW010000052">
    <property type="protein sequence ID" value="GAA0771186.1"/>
    <property type="molecule type" value="Genomic_DNA"/>
</dbReference>